<evidence type="ECO:0000256" key="2">
    <source>
        <dbReference type="ARBA" id="ARBA00012255"/>
    </source>
</evidence>
<dbReference type="GO" id="GO:0009225">
    <property type="term" value="P:nucleotide-sugar metabolic process"/>
    <property type="evidence" value="ECO:0007669"/>
    <property type="project" value="TreeGrafter"/>
</dbReference>
<accession>A0AAV5TQV6</accession>
<gene>
    <name evidence="9" type="ORF">PENTCL1PPCAC_19025</name>
</gene>
<dbReference type="Pfam" id="PF20811">
    <property type="entry name" value="PARG_cat_N"/>
    <property type="match status" value="1"/>
</dbReference>
<feature type="active site" evidence="4">
    <location>
        <position position="409"/>
    </location>
</feature>
<dbReference type="GO" id="GO:0006282">
    <property type="term" value="P:regulation of DNA repair"/>
    <property type="evidence" value="ECO:0007669"/>
    <property type="project" value="InterPro"/>
</dbReference>
<feature type="active site" evidence="4">
    <location>
        <position position="427"/>
    </location>
</feature>
<feature type="compositionally biased region" description="Basic and acidic residues" evidence="6">
    <location>
        <begin position="77"/>
        <end position="91"/>
    </location>
</feature>
<feature type="binding site" evidence="5">
    <location>
        <position position="426"/>
    </location>
    <ligand>
        <name>substrate</name>
    </ligand>
</feature>
<feature type="compositionally biased region" description="Polar residues" evidence="6">
    <location>
        <begin position="1"/>
        <end position="10"/>
    </location>
</feature>
<dbReference type="EC" id="3.2.1.143" evidence="2"/>
<comment type="caution">
    <text evidence="9">The sequence shown here is derived from an EMBL/GenBank/DDBJ whole genome shotgun (WGS) entry which is preliminary data.</text>
</comment>
<evidence type="ECO:0000256" key="6">
    <source>
        <dbReference type="SAM" id="MobiDB-lite"/>
    </source>
</evidence>
<feature type="domain" description="PARG catalytic Macro" evidence="7">
    <location>
        <begin position="386"/>
        <end position="580"/>
    </location>
</feature>
<sequence length="629" mass="71314">QMSKSPSARSGSKKRSSQECMEVDDDEKSREKSLLAPPSVKKAKVELMSGGEEDAQDNDSVKTATNDFGSDDEDDKDSVNKDKDEFASGDDKDVKVAAKEVVEEIVLSDVEEDPAVTAKKRKKADQARRAFTKMWINEEPYVNVERPCPSKTDREHFCWYDLTEEWSEQTRRLPIPVDNVDWTFNYGNNDFAKLPFAETGRSTRGGTSTRPRDRLIAEAMLSFSNGVRSLEHLEAGIGTWWKPFKAKSLAKLFAGQSEEVCQSYLDTISAIAALALRAKHLVTKPLPLLMFDGHVKSVTMSQEQAAVLLAYAFFCTVLPRPGDDWNHFSFHLFHTRDEQVMVEKMKFMLYYFKTVIEEMPRGTITFSRQTWDSLKDEEAGYDTWADPLSEMLVMSEGLIEEMEGCLQVDFANCYIGGGVMNHGAVQEEIRFLCCPEMLVSLFLFDRMDVNEAILIQGAQQFSAYLGYANSLKHKPMGLNRNEPRDIYGRARSYLIAIDAYCFQNRQSQYQMKFITREIKKAYTGFQLVGDHAAVRPIATGNWGCGVFNGDKELKSLIQLIAASKAGRPMIYITFKDEKFAQELEEMHDVLTSHKVTNGKLFDLLTQYKDSRKPGQQVFDFAKKALVDGF</sequence>
<feature type="binding site" evidence="5">
    <location>
        <position position="467"/>
    </location>
    <ligand>
        <name>substrate</name>
    </ligand>
</feature>
<dbReference type="EMBL" id="BTSX01000004">
    <property type="protein sequence ID" value="GMS96850.1"/>
    <property type="molecule type" value="Genomic_DNA"/>
</dbReference>
<dbReference type="InterPro" id="IPR007724">
    <property type="entry name" value="Poly_GlycHdrlase"/>
</dbReference>
<name>A0AAV5TQV6_9BILA</name>
<evidence type="ECO:0000313" key="10">
    <source>
        <dbReference type="Proteomes" id="UP001432027"/>
    </source>
</evidence>
<dbReference type="PANTHER" id="PTHR12837:SF15">
    <property type="entry name" value="POLY(ADP-RIBOSE) GLYCOHYDROLASE"/>
    <property type="match status" value="1"/>
</dbReference>
<evidence type="ECO:0000259" key="8">
    <source>
        <dbReference type="Pfam" id="PF20811"/>
    </source>
</evidence>
<dbReference type="GO" id="GO:0005975">
    <property type="term" value="P:carbohydrate metabolic process"/>
    <property type="evidence" value="ECO:0007669"/>
    <property type="project" value="InterPro"/>
</dbReference>
<dbReference type="InterPro" id="IPR046372">
    <property type="entry name" value="PARG_cat_C"/>
</dbReference>
<feature type="region of interest" description="Disordered" evidence="6">
    <location>
        <begin position="1"/>
        <end position="91"/>
    </location>
</feature>
<evidence type="ECO:0000259" key="7">
    <source>
        <dbReference type="Pfam" id="PF05028"/>
    </source>
</evidence>
<feature type="binding site" evidence="5">
    <location>
        <position position="412"/>
    </location>
    <ligand>
        <name>substrate</name>
    </ligand>
</feature>
<dbReference type="GO" id="GO:1990966">
    <property type="term" value="P:ATP generation from poly-ADP-D-ribose"/>
    <property type="evidence" value="ECO:0007669"/>
    <property type="project" value="TreeGrafter"/>
</dbReference>
<dbReference type="GO" id="GO:0005737">
    <property type="term" value="C:cytoplasm"/>
    <property type="evidence" value="ECO:0007669"/>
    <property type="project" value="TreeGrafter"/>
</dbReference>
<dbReference type="AlphaFoldDB" id="A0AAV5TQV6"/>
<reference evidence="9" key="1">
    <citation type="submission" date="2023-10" db="EMBL/GenBank/DDBJ databases">
        <title>Genome assembly of Pristionchus species.</title>
        <authorList>
            <person name="Yoshida K."/>
            <person name="Sommer R.J."/>
        </authorList>
    </citation>
    <scope>NUCLEOTIDE SEQUENCE</scope>
    <source>
        <strain evidence="9">RS0144</strain>
    </source>
</reference>
<keyword evidence="3" id="KW-0378">Hydrolase</keyword>
<evidence type="ECO:0000256" key="1">
    <source>
        <dbReference type="ARBA" id="ARBA00009545"/>
    </source>
</evidence>
<dbReference type="Proteomes" id="UP001432027">
    <property type="component" value="Unassembled WGS sequence"/>
</dbReference>
<feature type="active site" evidence="4">
    <location>
        <position position="428"/>
    </location>
</feature>
<keyword evidence="10" id="KW-1185">Reference proteome</keyword>
<protein>
    <recommendedName>
        <fullName evidence="2">poly(ADP-ribose) glycohydrolase</fullName>
        <ecNumber evidence="2">3.2.1.143</ecNumber>
    </recommendedName>
</protein>
<evidence type="ECO:0000256" key="4">
    <source>
        <dbReference type="PIRSR" id="PIRSR607724-1"/>
    </source>
</evidence>
<evidence type="ECO:0000313" key="9">
    <source>
        <dbReference type="EMBL" id="GMS96850.1"/>
    </source>
</evidence>
<dbReference type="InterPro" id="IPR048362">
    <property type="entry name" value="PARG_helical"/>
</dbReference>
<feature type="domain" description="PARG helical" evidence="8">
    <location>
        <begin position="264"/>
        <end position="368"/>
    </location>
</feature>
<dbReference type="GO" id="GO:0004649">
    <property type="term" value="F:poly(ADP-ribose) glycohydrolase activity"/>
    <property type="evidence" value="ECO:0007669"/>
    <property type="project" value="UniProtKB-EC"/>
</dbReference>
<comment type="similarity">
    <text evidence="1">Belongs to the poly(ADP-ribose) glycohydrolase family.</text>
</comment>
<dbReference type="Pfam" id="PF05028">
    <property type="entry name" value="PARG_cat_C"/>
    <property type="match status" value="1"/>
</dbReference>
<evidence type="ECO:0000256" key="3">
    <source>
        <dbReference type="ARBA" id="ARBA00022801"/>
    </source>
</evidence>
<dbReference type="GO" id="GO:0005634">
    <property type="term" value="C:nucleus"/>
    <property type="evidence" value="ECO:0007669"/>
    <property type="project" value="TreeGrafter"/>
</dbReference>
<evidence type="ECO:0000256" key="5">
    <source>
        <dbReference type="PIRSR" id="PIRSR607724-2"/>
    </source>
</evidence>
<organism evidence="9 10">
    <name type="scientific">Pristionchus entomophagus</name>
    <dbReference type="NCBI Taxonomy" id="358040"/>
    <lineage>
        <taxon>Eukaryota</taxon>
        <taxon>Metazoa</taxon>
        <taxon>Ecdysozoa</taxon>
        <taxon>Nematoda</taxon>
        <taxon>Chromadorea</taxon>
        <taxon>Rhabditida</taxon>
        <taxon>Rhabditina</taxon>
        <taxon>Diplogasteromorpha</taxon>
        <taxon>Diplogasteroidea</taxon>
        <taxon>Neodiplogasteridae</taxon>
        <taxon>Pristionchus</taxon>
    </lineage>
</organism>
<proteinExistence type="inferred from homology"/>
<dbReference type="PANTHER" id="PTHR12837">
    <property type="entry name" value="POLY ADP-RIBOSE GLYCOHYDROLASE"/>
    <property type="match status" value="1"/>
</dbReference>
<feature type="non-terminal residue" evidence="9">
    <location>
        <position position="1"/>
    </location>
</feature>